<proteinExistence type="predicted"/>
<sequence length="74" mass="8088">MPGNRVRFRKAEVCEGADEQKRISDAVRKVKELRASHVSSSGIKAAVPASATLPTHFKLTIDGKSYDITCEEIS</sequence>
<gene>
    <name evidence="1" type="ORF">SDC9_209533</name>
</gene>
<dbReference type="EMBL" id="VSSQ01138904">
    <property type="protein sequence ID" value="MPN61790.1"/>
    <property type="molecule type" value="Genomic_DNA"/>
</dbReference>
<organism evidence="1">
    <name type="scientific">bioreactor metagenome</name>
    <dbReference type="NCBI Taxonomy" id="1076179"/>
    <lineage>
        <taxon>unclassified sequences</taxon>
        <taxon>metagenomes</taxon>
        <taxon>ecological metagenomes</taxon>
    </lineage>
</organism>
<evidence type="ECO:0000313" key="1">
    <source>
        <dbReference type="EMBL" id="MPN61790.1"/>
    </source>
</evidence>
<reference evidence="1" key="1">
    <citation type="submission" date="2019-08" db="EMBL/GenBank/DDBJ databases">
        <authorList>
            <person name="Kucharzyk K."/>
            <person name="Murdoch R.W."/>
            <person name="Higgins S."/>
            <person name="Loffler F."/>
        </authorList>
    </citation>
    <scope>NUCLEOTIDE SEQUENCE</scope>
</reference>
<name>A0A645JFC6_9ZZZZ</name>
<protein>
    <submittedName>
        <fullName evidence="1">Uncharacterized protein</fullName>
    </submittedName>
</protein>
<accession>A0A645JFC6</accession>
<comment type="caution">
    <text evidence="1">The sequence shown here is derived from an EMBL/GenBank/DDBJ whole genome shotgun (WGS) entry which is preliminary data.</text>
</comment>
<dbReference type="AlphaFoldDB" id="A0A645JFC6"/>